<dbReference type="PANTHER" id="PTHR43300:SF4">
    <property type="entry name" value="ACYL-[ACYL-CARRIER-PROTEIN]--UDP-N-ACETYLGLUCOSAMINE O-ACYLTRANSFERASE"/>
    <property type="match status" value="1"/>
</dbReference>
<sequence length="165" mass="18115">MVERNYFVHESSYVDEEVKISSGTKIWHFSHIQSGASIGKNCSIGQNVNIGNNVKIGNYVKIQNNISVYEGVEIEDYVFCGPSMVFTNVLIPRSEFPQRGKQYYKKTLIKRSVSIGANATIICGITIGNYAFIGAGTVVTKNVPDHALVIGNPGKIIGWVDKKGN</sequence>
<dbReference type="InterPro" id="IPR018357">
    <property type="entry name" value="Hexapep_transf_CS"/>
</dbReference>
<dbReference type="CDD" id="cd03358">
    <property type="entry name" value="LbH_WxcM_N_like"/>
    <property type="match status" value="1"/>
</dbReference>
<dbReference type="PROSITE" id="PS00101">
    <property type="entry name" value="HEXAPEP_TRANSFERASES"/>
    <property type="match status" value="1"/>
</dbReference>
<dbReference type="SUPFAM" id="SSF51161">
    <property type="entry name" value="Trimeric LpxA-like enzymes"/>
    <property type="match status" value="1"/>
</dbReference>
<gene>
    <name evidence="3" type="ORF">METZ01_LOCUS503521</name>
</gene>
<evidence type="ECO:0000313" key="3">
    <source>
        <dbReference type="EMBL" id="SVE50667.1"/>
    </source>
</evidence>
<protein>
    <recommendedName>
        <fullName evidence="2">Mannose-1-phosphate guanyltransferase C-terminal domain-containing protein</fullName>
    </recommendedName>
</protein>
<feature type="domain" description="Mannose-1-phosphate guanyltransferase C-terminal" evidence="2">
    <location>
        <begin position="31"/>
        <end position="86"/>
    </location>
</feature>
<feature type="non-terminal residue" evidence="3">
    <location>
        <position position="165"/>
    </location>
</feature>
<organism evidence="3">
    <name type="scientific">marine metagenome</name>
    <dbReference type="NCBI Taxonomy" id="408172"/>
    <lineage>
        <taxon>unclassified sequences</taxon>
        <taxon>metagenomes</taxon>
        <taxon>ecological metagenomes</taxon>
    </lineage>
</organism>
<accession>A0A383E1E4</accession>
<dbReference type="EMBL" id="UINC01222058">
    <property type="protein sequence ID" value="SVE50667.1"/>
    <property type="molecule type" value="Genomic_DNA"/>
</dbReference>
<dbReference type="PANTHER" id="PTHR43300">
    <property type="entry name" value="ACETYLTRANSFERASE"/>
    <property type="match status" value="1"/>
</dbReference>
<dbReference type="Gene3D" id="2.160.10.10">
    <property type="entry name" value="Hexapeptide repeat proteins"/>
    <property type="match status" value="1"/>
</dbReference>
<evidence type="ECO:0000256" key="1">
    <source>
        <dbReference type="ARBA" id="ARBA00022679"/>
    </source>
</evidence>
<dbReference type="Pfam" id="PF00132">
    <property type="entry name" value="Hexapep"/>
    <property type="match status" value="1"/>
</dbReference>
<dbReference type="InterPro" id="IPR056729">
    <property type="entry name" value="GMPPB_C"/>
</dbReference>
<dbReference type="AlphaFoldDB" id="A0A383E1E4"/>
<name>A0A383E1E4_9ZZZZ</name>
<dbReference type="Pfam" id="PF25087">
    <property type="entry name" value="GMPPB_C"/>
    <property type="match status" value="1"/>
</dbReference>
<evidence type="ECO:0000259" key="2">
    <source>
        <dbReference type="Pfam" id="PF25087"/>
    </source>
</evidence>
<dbReference type="InterPro" id="IPR011004">
    <property type="entry name" value="Trimer_LpxA-like_sf"/>
</dbReference>
<reference evidence="3" key="1">
    <citation type="submission" date="2018-05" db="EMBL/GenBank/DDBJ databases">
        <authorList>
            <person name="Lanie J.A."/>
            <person name="Ng W.-L."/>
            <person name="Kazmierczak K.M."/>
            <person name="Andrzejewski T.M."/>
            <person name="Davidsen T.M."/>
            <person name="Wayne K.J."/>
            <person name="Tettelin H."/>
            <person name="Glass J.I."/>
            <person name="Rusch D."/>
            <person name="Podicherti R."/>
            <person name="Tsui H.-C.T."/>
            <person name="Winkler M.E."/>
        </authorList>
    </citation>
    <scope>NUCLEOTIDE SEQUENCE</scope>
</reference>
<dbReference type="InterPro" id="IPR001451">
    <property type="entry name" value="Hexapep"/>
</dbReference>
<dbReference type="GO" id="GO:0016740">
    <property type="term" value="F:transferase activity"/>
    <property type="evidence" value="ECO:0007669"/>
    <property type="project" value="UniProtKB-KW"/>
</dbReference>
<dbReference type="InterPro" id="IPR050179">
    <property type="entry name" value="Trans_hexapeptide_repeat"/>
</dbReference>
<proteinExistence type="predicted"/>
<keyword evidence="1" id="KW-0808">Transferase</keyword>